<dbReference type="GO" id="GO:0022857">
    <property type="term" value="F:transmembrane transporter activity"/>
    <property type="evidence" value="ECO:0007669"/>
    <property type="project" value="UniProtKB-UniRule"/>
</dbReference>
<evidence type="ECO:0000256" key="2">
    <source>
        <dbReference type="ARBA" id="ARBA00022448"/>
    </source>
</evidence>
<proteinExistence type="inferred from homology"/>
<dbReference type="GO" id="GO:0005886">
    <property type="term" value="C:plasma membrane"/>
    <property type="evidence" value="ECO:0007669"/>
    <property type="project" value="UniProtKB-SubCell"/>
</dbReference>
<dbReference type="OrthoDB" id="4964541at2"/>
<evidence type="ECO:0000313" key="12">
    <source>
        <dbReference type="Proteomes" id="UP000234530"/>
    </source>
</evidence>
<keyword evidence="7 9" id="KW-0472">Membrane</keyword>
<keyword evidence="12" id="KW-1185">Reference proteome</keyword>
<feature type="transmembrane region" description="Helical" evidence="9">
    <location>
        <begin position="61"/>
        <end position="78"/>
    </location>
</feature>
<comment type="subcellular location">
    <subcellularLocation>
        <location evidence="1 9">Cell inner membrane</location>
        <topology evidence="1 9">Multi-pass membrane protein</topology>
    </subcellularLocation>
</comment>
<dbReference type="InterPro" id="IPR055348">
    <property type="entry name" value="DctQ"/>
</dbReference>
<dbReference type="Proteomes" id="UP000234530">
    <property type="component" value="Chromosome"/>
</dbReference>
<evidence type="ECO:0000259" key="10">
    <source>
        <dbReference type="Pfam" id="PF04290"/>
    </source>
</evidence>
<evidence type="ECO:0000256" key="1">
    <source>
        <dbReference type="ARBA" id="ARBA00004429"/>
    </source>
</evidence>
<feature type="transmembrane region" description="Helical" evidence="9">
    <location>
        <begin position="28"/>
        <end position="49"/>
    </location>
</feature>
<dbReference type="InterPro" id="IPR007387">
    <property type="entry name" value="TRAP_DctQ"/>
</dbReference>
<reference evidence="11 12" key="1">
    <citation type="journal article" date="2013" name="Antonie Van Leeuwenhoek">
        <title>Paracoccus zhejiangensis sp. nov., isolated from activated sludge in wastewater-treatment system.</title>
        <authorList>
            <person name="Wu Z.G."/>
            <person name="Zhang D.F."/>
            <person name="Liu Y.L."/>
            <person name="Wang F."/>
            <person name="Jiang X."/>
            <person name="Li C."/>
            <person name="Li S.P."/>
            <person name="Hong Q."/>
            <person name="Li W.J."/>
        </authorList>
    </citation>
    <scope>NUCLEOTIDE SEQUENCE [LARGE SCALE GENOMIC DNA]</scope>
    <source>
        <strain evidence="11 12">J6</strain>
    </source>
</reference>
<dbReference type="PANTHER" id="PTHR35011:SF2">
    <property type="entry name" value="2,3-DIKETO-L-GULONATE TRAP TRANSPORTER SMALL PERMEASE PROTEIN YIAM"/>
    <property type="match status" value="1"/>
</dbReference>
<comment type="subunit">
    <text evidence="9">The complex comprises the extracytoplasmic solute receptor protein and the two transmembrane proteins.</text>
</comment>
<accession>A0A2H5EWS5</accession>
<dbReference type="AlphaFoldDB" id="A0A2H5EWS5"/>
<gene>
    <name evidence="11" type="ORF">CX676_05915</name>
</gene>
<dbReference type="GO" id="GO:0015740">
    <property type="term" value="P:C4-dicarboxylate transport"/>
    <property type="evidence" value="ECO:0007669"/>
    <property type="project" value="TreeGrafter"/>
</dbReference>
<evidence type="ECO:0000256" key="9">
    <source>
        <dbReference type="RuleBase" id="RU369079"/>
    </source>
</evidence>
<dbReference type="RefSeq" id="WP_101751790.1">
    <property type="nucleotide sequence ID" value="NZ_CP025430.1"/>
</dbReference>
<evidence type="ECO:0000256" key="4">
    <source>
        <dbReference type="ARBA" id="ARBA00022519"/>
    </source>
</evidence>
<name>A0A2H5EWS5_9RHOB</name>
<keyword evidence="5 9" id="KW-0812">Transmembrane</keyword>
<dbReference type="KEGG" id="pzh:CX676_05915"/>
<dbReference type="PANTHER" id="PTHR35011">
    <property type="entry name" value="2,3-DIKETO-L-GULONATE TRAP TRANSPORTER SMALL PERMEASE PROTEIN YIAM"/>
    <property type="match status" value="1"/>
</dbReference>
<sequence length="171" mass="18620">MDIETNRPTTAAPASLGMMRWLHRAVEWLAITLFAAIVIVAVVSVVNRFFLGNSLSWSEEFQRYGHIWLVLLAVTIAYRRGAHIGVDLLHDMLPGRAAASLRGAIDAAWLLLGVLICWSAWKILGVSSRQISAGLGVTMDKVYAGFLLAGGYMILSAAEQLVLRIGGEVRS</sequence>
<feature type="transmembrane region" description="Helical" evidence="9">
    <location>
        <begin position="141"/>
        <end position="163"/>
    </location>
</feature>
<evidence type="ECO:0000256" key="8">
    <source>
        <dbReference type="ARBA" id="ARBA00038436"/>
    </source>
</evidence>
<keyword evidence="2 9" id="KW-0813">Transport</keyword>
<evidence type="ECO:0000313" key="11">
    <source>
        <dbReference type="EMBL" id="AUH63749.1"/>
    </source>
</evidence>
<comment type="similarity">
    <text evidence="8 9">Belongs to the TRAP transporter small permease family.</text>
</comment>
<evidence type="ECO:0000256" key="3">
    <source>
        <dbReference type="ARBA" id="ARBA00022475"/>
    </source>
</evidence>
<keyword evidence="4 9" id="KW-0997">Cell inner membrane</keyword>
<evidence type="ECO:0000256" key="5">
    <source>
        <dbReference type="ARBA" id="ARBA00022692"/>
    </source>
</evidence>
<evidence type="ECO:0000256" key="6">
    <source>
        <dbReference type="ARBA" id="ARBA00022989"/>
    </source>
</evidence>
<protein>
    <recommendedName>
        <fullName evidence="9">TRAP transporter small permease protein</fullName>
    </recommendedName>
</protein>
<feature type="transmembrane region" description="Helical" evidence="9">
    <location>
        <begin position="99"/>
        <end position="121"/>
    </location>
</feature>
<keyword evidence="3" id="KW-1003">Cell membrane</keyword>
<organism evidence="11 12">
    <name type="scientific">Paracoccus zhejiangensis</name>
    <dbReference type="NCBI Taxonomy" id="1077935"/>
    <lineage>
        <taxon>Bacteria</taxon>
        <taxon>Pseudomonadati</taxon>
        <taxon>Pseudomonadota</taxon>
        <taxon>Alphaproteobacteria</taxon>
        <taxon>Rhodobacterales</taxon>
        <taxon>Paracoccaceae</taxon>
        <taxon>Paracoccus</taxon>
    </lineage>
</organism>
<keyword evidence="6 9" id="KW-1133">Transmembrane helix</keyword>
<dbReference type="EMBL" id="CP025430">
    <property type="protein sequence ID" value="AUH63749.1"/>
    <property type="molecule type" value="Genomic_DNA"/>
</dbReference>
<feature type="domain" description="Tripartite ATP-independent periplasmic transporters DctQ component" evidence="10">
    <location>
        <begin position="37"/>
        <end position="164"/>
    </location>
</feature>
<evidence type="ECO:0000256" key="7">
    <source>
        <dbReference type="ARBA" id="ARBA00023136"/>
    </source>
</evidence>
<dbReference type="Pfam" id="PF04290">
    <property type="entry name" value="DctQ"/>
    <property type="match status" value="1"/>
</dbReference>
<comment type="function">
    <text evidence="9">Part of the tripartite ATP-independent periplasmic (TRAP) transport system.</text>
</comment>